<evidence type="ECO:0000313" key="3">
    <source>
        <dbReference type="EMBL" id="ESU38641.1"/>
    </source>
</evidence>
<gene>
    <name evidence="3" type="ORF">DHA2_150693</name>
</gene>
<evidence type="ECO:0000313" key="4">
    <source>
        <dbReference type="Proteomes" id="UP000018320"/>
    </source>
</evidence>
<protein>
    <submittedName>
        <fullName evidence="3">Chromosome segregation protein SMC</fullName>
    </submittedName>
</protein>
<dbReference type="PANTHER" id="PTHR34251:SF1">
    <property type="entry name" value="LEUCINE, GLUTAMATE AND LYSINE RICH 1"/>
    <property type="match status" value="1"/>
</dbReference>
<name>V6TIQ7_GIAIN</name>
<dbReference type="VEuPathDB" id="GiardiaDB:DHA2_150693"/>
<feature type="coiled-coil region" evidence="1">
    <location>
        <begin position="421"/>
        <end position="549"/>
    </location>
</feature>
<dbReference type="VEuPathDB" id="GiardiaDB:GL50803_0032786"/>
<dbReference type="PANTHER" id="PTHR34251">
    <property type="entry name" value="LEUCINE-, GLUTAMATE- AND LYSINE-RICH PROTEIN 1"/>
    <property type="match status" value="1"/>
</dbReference>
<reference evidence="4" key="1">
    <citation type="submission" date="2012-02" db="EMBL/GenBank/DDBJ databases">
        <title>Genome sequencing of Giardia lamblia Genotypes A2 and B isolates (DH and GS) and comparative analysis with the genomes of Genotypes A1 and E (WB and Pig).</title>
        <authorList>
            <person name="Adam R."/>
            <person name="Dahlstrom E."/>
            <person name="Martens C."/>
            <person name="Bruno D."/>
            <person name="Barbian K."/>
            <person name="Porcella S.F."/>
            <person name="Nash T."/>
        </authorList>
    </citation>
    <scope>NUCLEOTIDE SEQUENCE</scope>
    <source>
        <strain evidence="4">DH</strain>
    </source>
</reference>
<comment type="caution">
    <text evidence="3">The sequence shown here is derived from an EMBL/GenBank/DDBJ whole genome shotgun (WGS) entry which is preliminary data.</text>
</comment>
<dbReference type="VEuPathDB" id="GiardiaDB:QR46_2380"/>
<dbReference type="VEuPathDB" id="GiardiaDB:GL50581_2523"/>
<sequence>MLVNYFVRPIGLTARFQANQMEPLKPLPDDLADTGKDENSCSFCGVSYLILHEVERLKRRIAELETENASLMRMKSNAQSSQMNTLTSMDALTNLTEAFKARADEASAERDRAMIKTKEMEERNKALLSCIQRLQTGLGSLREEVVSLREALQCLKATDPTIIPGMMDALHRLVLSLQNSYSEQLEASELEGKRLQTCLSAAQEDLRLVRLTLEEEIAALQSTLNEVNSHNKILGVEVQELKEAISLLTTTNETLEKQVSVMTTEIDQLRAELQTRINQCNTLNTSEKESLQRIDLLTCELQTRNDELADLLKQLQSSKENAEALQSNLQVFLKELSEFRKLHQADIESHQSTLTTLSNRLADALLQLKRLETEATSKYKALEQELVDLHKALTMETTESDAANQRYSKLQGEQEALLQCNKKLSTELEDLRYALQESSKTSSAAEEALRKRLRELQRDNELLENQALDVEKKAAQLRSEKEQKEKLICDMDLKIQDMRSHIVDLETKLAEKTREAESLRGETTSTKLLEEARKYISDLEKKIQCLQQTVFKECQERSDLLYTLSSLKAQNAELSARRGSSATPALPPLGSTGSVQPGQPSQSQRSQRGSMFQRQKR</sequence>
<dbReference type="InterPro" id="IPR038799">
    <property type="entry name" value="LEKR1"/>
</dbReference>
<feature type="compositionally biased region" description="Low complexity" evidence="2">
    <location>
        <begin position="590"/>
        <end position="617"/>
    </location>
</feature>
<feature type="region of interest" description="Disordered" evidence="2">
    <location>
        <begin position="573"/>
        <end position="617"/>
    </location>
</feature>
<feature type="coiled-coil region" evidence="1">
    <location>
        <begin position="54"/>
        <end position="158"/>
    </location>
</feature>
<organism evidence="3 4">
    <name type="scientific">Giardia intestinalis</name>
    <name type="common">Giardia lamblia</name>
    <dbReference type="NCBI Taxonomy" id="5741"/>
    <lineage>
        <taxon>Eukaryota</taxon>
        <taxon>Metamonada</taxon>
        <taxon>Diplomonadida</taxon>
        <taxon>Hexamitidae</taxon>
        <taxon>Giardiinae</taxon>
        <taxon>Giardia</taxon>
    </lineage>
</organism>
<feature type="coiled-coil region" evidence="1">
    <location>
        <begin position="210"/>
        <end position="392"/>
    </location>
</feature>
<proteinExistence type="predicted"/>
<reference evidence="3 4" key="2">
    <citation type="journal article" date="2013" name="Genome Biol. Evol.">
        <title>Genome sequencing of Giardia lamblia genotypes A2 and B isolates (DH and GS) and comparative analysis with the genomes of genotypes A1 and E (WB and Pig).</title>
        <authorList>
            <person name="Adam R.D."/>
            <person name="Dahlstrom E.W."/>
            <person name="Martens C.A."/>
            <person name="Bruno D.P."/>
            <person name="Barbian K.D."/>
            <person name="Ricklefs S.M."/>
            <person name="Hernandez M.M."/>
            <person name="Narla N.P."/>
            <person name="Patel R.B."/>
            <person name="Porcella S.F."/>
            <person name="Nash T.E."/>
        </authorList>
    </citation>
    <scope>NUCLEOTIDE SEQUENCE [LARGE SCALE GENOMIC DNA]</scope>
    <source>
        <strain evidence="3 4">DH</strain>
    </source>
</reference>
<dbReference type="AlphaFoldDB" id="V6TIQ7"/>
<dbReference type="EMBL" id="AHGT01000011">
    <property type="protein sequence ID" value="ESU38641.1"/>
    <property type="molecule type" value="Genomic_DNA"/>
</dbReference>
<dbReference type="Proteomes" id="UP000018320">
    <property type="component" value="Unassembled WGS sequence"/>
</dbReference>
<feature type="compositionally biased region" description="Polar residues" evidence="2">
    <location>
        <begin position="573"/>
        <end position="583"/>
    </location>
</feature>
<keyword evidence="1" id="KW-0175">Coiled coil</keyword>
<evidence type="ECO:0000256" key="1">
    <source>
        <dbReference type="SAM" id="Coils"/>
    </source>
</evidence>
<accession>V6TIQ7</accession>
<evidence type="ECO:0000256" key="2">
    <source>
        <dbReference type="SAM" id="MobiDB-lite"/>
    </source>
</evidence>